<feature type="compositionally biased region" description="Polar residues" evidence="1">
    <location>
        <begin position="1"/>
        <end position="11"/>
    </location>
</feature>
<accession>A0AA88HTA6</accession>
<sequence>MCFNTAESNTGRLKGGQHPNTWPQNNGLQEGLKIVNKLKVVNDMAESGVKLINEFNNLLEKDKGQKKYVLQVVSKC</sequence>
<organism evidence="2 3">
    <name type="scientific">Artemia franciscana</name>
    <name type="common">Brine shrimp</name>
    <name type="synonym">Artemia sanfranciscana</name>
    <dbReference type="NCBI Taxonomy" id="6661"/>
    <lineage>
        <taxon>Eukaryota</taxon>
        <taxon>Metazoa</taxon>
        <taxon>Ecdysozoa</taxon>
        <taxon>Arthropoda</taxon>
        <taxon>Crustacea</taxon>
        <taxon>Branchiopoda</taxon>
        <taxon>Anostraca</taxon>
        <taxon>Artemiidae</taxon>
        <taxon>Artemia</taxon>
    </lineage>
</organism>
<comment type="caution">
    <text evidence="2">The sequence shown here is derived from an EMBL/GenBank/DDBJ whole genome shotgun (WGS) entry which is preliminary data.</text>
</comment>
<proteinExistence type="predicted"/>
<evidence type="ECO:0000313" key="3">
    <source>
        <dbReference type="Proteomes" id="UP001187531"/>
    </source>
</evidence>
<gene>
    <name evidence="2" type="ORF">QYM36_009260</name>
</gene>
<reference evidence="2" key="1">
    <citation type="submission" date="2023-07" db="EMBL/GenBank/DDBJ databases">
        <title>Chromosome-level genome assembly of Artemia franciscana.</title>
        <authorList>
            <person name="Jo E."/>
        </authorList>
    </citation>
    <scope>NUCLEOTIDE SEQUENCE</scope>
    <source>
        <tissue evidence="2">Whole body</tissue>
    </source>
</reference>
<dbReference type="PANTHER" id="PTHR46113">
    <property type="entry name" value="SNAC DOMAIN-CONTAINING PROTEIN"/>
    <property type="match status" value="1"/>
</dbReference>
<dbReference type="AlphaFoldDB" id="A0AA88HTA6"/>
<dbReference type="EMBL" id="JAVRJZ010000014">
    <property type="protein sequence ID" value="KAK2713334.1"/>
    <property type="molecule type" value="Genomic_DNA"/>
</dbReference>
<dbReference type="Proteomes" id="UP001187531">
    <property type="component" value="Unassembled WGS sequence"/>
</dbReference>
<feature type="region of interest" description="Disordered" evidence="1">
    <location>
        <begin position="1"/>
        <end position="27"/>
    </location>
</feature>
<evidence type="ECO:0000256" key="1">
    <source>
        <dbReference type="SAM" id="MobiDB-lite"/>
    </source>
</evidence>
<keyword evidence="3" id="KW-1185">Reference proteome</keyword>
<name>A0AA88HTA6_ARTSF</name>
<protein>
    <submittedName>
        <fullName evidence="2">Uncharacterized protein</fullName>
    </submittedName>
</protein>
<evidence type="ECO:0000313" key="2">
    <source>
        <dbReference type="EMBL" id="KAK2713334.1"/>
    </source>
</evidence>
<feature type="compositionally biased region" description="Polar residues" evidence="1">
    <location>
        <begin position="18"/>
        <end position="27"/>
    </location>
</feature>
<dbReference type="PANTHER" id="PTHR46113:SF1">
    <property type="entry name" value="PEPTIDASE M17 LEUCYL AMINOPEPTIDASE N-TERMINAL DOMAIN-CONTAINING PROTEIN"/>
    <property type="match status" value="1"/>
</dbReference>